<evidence type="ECO:0000313" key="1">
    <source>
        <dbReference type="EMBL" id="MDO1513062.1"/>
    </source>
</evidence>
<reference evidence="1" key="2">
    <citation type="submission" date="2023-06" db="EMBL/GenBank/DDBJ databases">
        <authorList>
            <person name="Lucena T."/>
            <person name="Sun Q."/>
        </authorList>
    </citation>
    <scope>NUCLEOTIDE SEQUENCE</scope>
    <source>
        <strain evidence="1">CECT 8869</strain>
    </source>
</reference>
<name>A0ABT8RRM1_9FLAO</name>
<protein>
    <recommendedName>
        <fullName evidence="3">Lipoprotein</fullName>
    </recommendedName>
</protein>
<evidence type="ECO:0008006" key="3">
    <source>
        <dbReference type="Google" id="ProtNLM"/>
    </source>
</evidence>
<proteinExistence type="predicted"/>
<keyword evidence="2" id="KW-1185">Reference proteome</keyword>
<gene>
    <name evidence="1" type="ORF">Q2T41_10380</name>
</gene>
<dbReference type="PROSITE" id="PS51257">
    <property type="entry name" value="PROKAR_LIPOPROTEIN"/>
    <property type="match status" value="1"/>
</dbReference>
<dbReference type="EMBL" id="JAUKUC010000001">
    <property type="protein sequence ID" value="MDO1513062.1"/>
    <property type="molecule type" value="Genomic_DNA"/>
</dbReference>
<evidence type="ECO:0000313" key="2">
    <source>
        <dbReference type="Proteomes" id="UP001168579"/>
    </source>
</evidence>
<reference evidence="1" key="1">
    <citation type="journal article" date="2014" name="Int. J. Syst. Evol. Microbiol.">
        <title>Complete genome of a new Firmicutes species belonging to the dominant human colonic microbiota ('Ruminococcus bicirculans') reveals two chromosomes and a selective capacity to utilize plant glucans.</title>
        <authorList>
            <consortium name="NISC Comparative Sequencing Program"/>
            <person name="Wegmann U."/>
            <person name="Louis P."/>
            <person name="Goesmann A."/>
            <person name="Henrissat B."/>
            <person name="Duncan S.H."/>
            <person name="Flint H.J."/>
        </authorList>
    </citation>
    <scope>NUCLEOTIDE SEQUENCE</scope>
    <source>
        <strain evidence="1">CECT 8869</strain>
    </source>
</reference>
<dbReference type="RefSeq" id="WP_304436024.1">
    <property type="nucleotide sequence ID" value="NZ_JAUKUC010000001.1"/>
</dbReference>
<comment type="caution">
    <text evidence="1">The sequence shown here is derived from an EMBL/GenBank/DDBJ whole genome shotgun (WGS) entry which is preliminary data.</text>
</comment>
<sequence length="163" mass="18956">MSALRIVPFCFLIIISCNCQHRATKSVGENNNENNSDYIAALLQEKNFTILINTTSIVEYEIRPNLIVGTVDEYSNKLFLKDTLNQSLVVDFIDHLNNDTSYDWNVVPENITFDPKTQYQLHSDFGKLTLLIDEHYRYMRFINLEGQKIVLLSQELSQYLKNL</sequence>
<dbReference type="Proteomes" id="UP001168579">
    <property type="component" value="Unassembled WGS sequence"/>
</dbReference>
<organism evidence="1 2">
    <name type="scientific">Maribacter confluentis</name>
    <dbReference type="NCBI Taxonomy" id="1656093"/>
    <lineage>
        <taxon>Bacteria</taxon>
        <taxon>Pseudomonadati</taxon>
        <taxon>Bacteroidota</taxon>
        <taxon>Flavobacteriia</taxon>
        <taxon>Flavobacteriales</taxon>
        <taxon>Flavobacteriaceae</taxon>
        <taxon>Maribacter</taxon>
    </lineage>
</organism>
<accession>A0ABT8RRM1</accession>